<proteinExistence type="predicted"/>
<feature type="domain" description="SEFIR" evidence="1">
    <location>
        <begin position="5"/>
        <end position="137"/>
    </location>
</feature>
<name>A0A917FTL9_9BACL</name>
<comment type="caution">
    <text evidence="2">The sequence shown here is derived from an EMBL/GenBank/DDBJ whole genome shotgun (WGS) entry which is preliminary data.</text>
</comment>
<dbReference type="AlphaFoldDB" id="A0A917FTL9"/>
<dbReference type="GO" id="GO:0007165">
    <property type="term" value="P:signal transduction"/>
    <property type="evidence" value="ECO:0007669"/>
    <property type="project" value="InterPro"/>
</dbReference>
<dbReference type="InterPro" id="IPR035897">
    <property type="entry name" value="Toll_tir_struct_dom_sf"/>
</dbReference>
<dbReference type="EMBL" id="BMGR01000008">
    <property type="protein sequence ID" value="GGG07524.1"/>
    <property type="molecule type" value="Genomic_DNA"/>
</dbReference>
<evidence type="ECO:0000313" key="2">
    <source>
        <dbReference type="EMBL" id="GGG07524.1"/>
    </source>
</evidence>
<reference evidence="2" key="1">
    <citation type="journal article" date="2014" name="Int. J. Syst. Evol. Microbiol.">
        <title>Complete genome sequence of Corynebacterium casei LMG S-19264T (=DSM 44701T), isolated from a smear-ripened cheese.</title>
        <authorList>
            <consortium name="US DOE Joint Genome Institute (JGI-PGF)"/>
            <person name="Walter F."/>
            <person name="Albersmeier A."/>
            <person name="Kalinowski J."/>
            <person name="Ruckert C."/>
        </authorList>
    </citation>
    <scope>NUCLEOTIDE SEQUENCE</scope>
    <source>
        <strain evidence="2">CGMCC 1.12987</strain>
    </source>
</reference>
<reference evidence="2" key="2">
    <citation type="submission" date="2020-09" db="EMBL/GenBank/DDBJ databases">
        <authorList>
            <person name="Sun Q."/>
            <person name="Zhou Y."/>
        </authorList>
    </citation>
    <scope>NUCLEOTIDE SEQUENCE</scope>
    <source>
        <strain evidence="2">CGMCC 1.12987</strain>
    </source>
</reference>
<accession>A0A917FTL9</accession>
<dbReference type="Proteomes" id="UP000644756">
    <property type="component" value="Unassembled WGS sequence"/>
</dbReference>
<dbReference type="InterPro" id="IPR013568">
    <property type="entry name" value="SEFIR_dom"/>
</dbReference>
<dbReference type="Pfam" id="PF13676">
    <property type="entry name" value="TIR_2"/>
    <property type="match status" value="1"/>
</dbReference>
<dbReference type="InterPro" id="IPR000157">
    <property type="entry name" value="TIR_dom"/>
</dbReference>
<keyword evidence="3" id="KW-1185">Reference proteome</keyword>
<protein>
    <recommendedName>
        <fullName evidence="1">SEFIR domain-containing protein</fullName>
    </recommendedName>
</protein>
<evidence type="ECO:0000313" key="3">
    <source>
        <dbReference type="Proteomes" id="UP000644756"/>
    </source>
</evidence>
<evidence type="ECO:0000259" key="1">
    <source>
        <dbReference type="PROSITE" id="PS51534"/>
    </source>
</evidence>
<gene>
    <name evidence="2" type="ORF">GCM10010916_25540</name>
</gene>
<sequence>MEHEPIPAFISYSWDSPQHQQWVLDLANKLRKNGVDAKLDIFITQSGTVNLNSMMVQNMMRNSFIIVVLTENYADRADNNKGGVGFETVLSLSTLQENPNKLIFLNRHSGNFKAAIPFHLRGYYTIDFSDDSKFDESFTELLHRIFDVPLYEMEPIGPKPTLTPRKATDRIPTETAANDTYFEELVRPHVREYTDRDKMRFIETSYQDINQELDKLFAELKKQNPNFDYDRQKITEKKMVYHLFLGGKSITNVKIWLGSLFGSLPQINLAFGARDYDNDNSMNEGIAFVLDADRQPALEMTFSMFGNKGPHDARGAVKEIWECHLKHHFR</sequence>
<dbReference type="SUPFAM" id="SSF52200">
    <property type="entry name" value="Toll/Interleukin receptor TIR domain"/>
    <property type="match status" value="1"/>
</dbReference>
<organism evidence="2 3">
    <name type="scientific">Paenibacillus abyssi</name>
    <dbReference type="NCBI Taxonomy" id="1340531"/>
    <lineage>
        <taxon>Bacteria</taxon>
        <taxon>Bacillati</taxon>
        <taxon>Bacillota</taxon>
        <taxon>Bacilli</taxon>
        <taxon>Bacillales</taxon>
        <taxon>Paenibacillaceae</taxon>
        <taxon>Paenibacillus</taxon>
    </lineage>
</organism>
<dbReference type="Gene3D" id="3.40.50.10140">
    <property type="entry name" value="Toll/interleukin-1 receptor homology (TIR) domain"/>
    <property type="match status" value="1"/>
</dbReference>
<dbReference type="RefSeq" id="WP_188531457.1">
    <property type="nucleotide sequence ID" value="NZ_BMGR01000008.1"/>
</dbReference>
<dbReference type="PROSITE" id="PS51534">
    <property type="entry name" value="SEFIR"/>
    <property type="match status" value="1"/>
</dbReference>